<evidence type="ECO:0000256" key="4">
    <source>
        <dbReference type="ARBA" id="ARBA00023157"/>
    </source>
</evidence>
<sequence>MIDPYAASESDGRRALRLLMMLATVIVAAAGLAAVAAPTARAAEACSDVEVVFARGTGEPAGLGRVGDAFVDELRDDLSGQTVSAYAVNYPASYDFLKAAEGANDASARVQATAAACPDTKIVLGGFSQGAAVVDFLTAAPGPVFGFTNVLPAPVSDHVAAVAVFGNPSNKIGHALSAWSPLYGVKTIDLCNGADPVCSPGNDRPAHSLYVEAGLTDQAADFVAARINTPASGVVDQLTAQG</sequence>
<dbReference type="PANTHER" id="PTHR33630">
    <property type="entry name" value="CUTINASE RV1984C-RELATED-RELATED"/>
    <property type="match status" value="1"/>
</dbReference>
<dbReference type="RefSeq" id="WP_255062431.1">
    <property type="nucleotide sequence ID" value="NZ_JANDBD010000009.1"/>
</dbReference>
<dbReference type="SUPFAM" id="SSF53474">
    <property type="entry name" value="alpha/beta-Hydrolases"/>
    <property type="match status" value="1"/>
</dbReference>
<evidence type="ECO:0000256" key="1">
    <source>
        <dbReference type="ARBA" id="ARBA00007534"/>
    </source>
</evidence>
<keyword evidence="3" id="KW-0378">Hydrolase</keyword>
<organism evidence="5 6">
    <name type="scientific">Mycolicibacterium arenosum</name>
    <dbReference type="NCBI Taxonomy" id="2952157"/>
    <lineage>
        <taxon>Bacteria</taxon>
        <taxon>Bacillati</taxon>
        <taxon>Actinomycetota</taxon>
        <taxon>Actinomycetes</taxon>
        <taxon>Mycobacteriales</taxon>
        <taxon>Mycobacteriaceae</taxon>
        <taxon>Mycolicibacterium</taxon>
    </lineage>
</organism>
<evidence type="ECO:0000313" key="5">
    <source>
        <dbReference type="EMBL" id="MCP9274749.1"/>
    </source>
</evidence>
<dbReference type="Pfam" id="PF01083">
    <property type="entry name" value="Cutinase"/>
    <property type="match status" value="1"/>
</dbReference>
<evidence type="ECO:0000256" key="3">
    <source>
        <dbReference type="ARBA" id="ARBA00022801"/>
    </source>
</evidence>
<dbReference type="Gene3D" id="3.40.50.1820">
    <property type="entry name" value="alpha/beta hydrolase"/>
    <property type="match status" value="1"/>
</dbReference>
<comment type="caution">
    <text evidence="5">The sequence shown here is derived from an EMBL/GenBank/DDBJ whole genome shotgun (WGS) entry which is preliminary data.</text>
</comment>
<evidence type="ECO:0000256" key="2">
    <source>
        <dbReference type="ARBA" id="ARBA00022487"/>
    </source>
</evidence>
<dbReference type="InterPro" id="IPR000675">
    <property type="entry name" value="Cutinase/axe"/>
</dbReference>
<dbReference type="PANTHER" id="PTHR33630:SF9">
    <property type="entry name" value="CUTINASE 4"/>
    <property type="match status" value="1"/>
</dbReference>
<dbReference type="InterPro" id="IPR029058">
    <property type="entry name" value="AB_hydrolase_fold"/>
</dbReference>
<accession>A0ABT1M6E2</accession>
<protein>
    <submittedName>
        <fullName evidence="5">Cutinase family protein</fullName>
    </submittedName>
</protein>
<keyword evidence="2" id="KW-0719">Serine esterase</keyword>
<evidence type="ECO:0000313" key="6">
    <source>
        <dbReference type="Proteomes" id="UP001651690"/>
    </source>
</evidence>
<keyword evidence="6" id="KW-1185">Reference proteome</keyword>
<reference evidence="5 6" key="1">
    <citation type="submission" date="2022-06" db="EMBL/GenBank/DDBJ databases">
        <title>Mycolicibacterium sp. CAU 1645 isolated from seawater.</title>
        <authorList>
            <person name="Kim W."/>
        </authorList>
    </citation>
    <scope>NUCLEOTIDE SEQUENCE [LARGE SCALE GENOMIC DNA]</scope>
    <source>
        <strain evidence="5 6">CAU 1645</strain>
    </source>
</reference>
<dbReference type="Proteomes" id="UP001651690">
    <property type="component" value="Unassembled WGS sequence"/>
</dbReference>
<dbReference type="EMBL" id="JANDBD010000009">
    <property type="protein sequence ID" value="MCP9274749.1"/>
    <property type="molecule type" value="Genomic_DNA"/>
</dbReference>
<keyword evidence="4" id="KW-1015">Disulfide bond</keyword>
<comment type="similarity">
    <text evidence="1">Belongs to the cutinase family.</text>
</comment>
<name>A0ABT1M6E2_9MYCO</name>
<dbReference type="SMART" id="SM01110">
    <property type="entry name" value="Cutinase"/>
    <property type="match status" value="1"/>
</dbReference>
<proteinExistence type="inferred from homology"/>
<gene>
    <name evidence="5" type="ORF">NM203_21375</name>
</gene>